<dbReference type="GO" id="GO:0005856">
    <property type="term" value="C:cytoskeleton"/>
    <property type="evidence" value="ECO:0007669"/>
    <property type="project" value="InterPro"/>
</dbReference>
<dbReference type="PANTHER" id="PTHR12902">
    <property type="entry name" value="WASP-1"/>
    <property type="match status" value="1"/>
</dbReference>
<dbReference type="GO" id="GO:0030036">
    <property type="term" value="P:actin cytoskeleton organization"/>
    <property type="evidence" value="ECO:0007669"/>
    <property type="project" value="InterPro"/>
</dbReference>
<dbReference type="GO" id="GO:2000601">
    <property type="term" value="P:positive regulation of Arp2/3 complex-mediated actin nucleation"/>
    <property type="evidence" value="ECO:0007669"/>
    <property type="project" value="TreeGrafter"/>
</dbReference>
<accession>A0A6P5N270</accession>
<dbReference type="KEGG" id="adu:110276602"/>
<evidence type="ECO:0000256" key="1">
    <source>
        <dbReference type="ARBA" id="ARBA00006993"/>
    </source>
</evidence>
<reference evidence="4" key="1">
    <citation type="journal article" date="2016" name="Nat. Genet.">
        <title>The genome sequences of Arachis duranensis and Arachis ipaensis, the diploid ancestors of cultivated peanut.</title>
        <authorList>
            <person name="Bertioli D.J."/>
            <person name="Cannon S.B."/>
            <person name="Froenicke L."/>
            <person name="Huang G."/>
            <person name="Farmer A.D."/>
            <person name="Cannon E.K."/>
            <person name="Liu X."/>
            <person name="Gao D."/>
            <person name="Clevenger J."/>
            <person name="Dash S."/>
            <person name="Ren L."/>
            <person name="Moretzsohn M.C."/>
            <person name="Shirasawa K."/>
            <person name="Huang W."/>
            <person name="Vidigal B."/>
            <person name="Abernathy B."/>
            <person name="Chu Y."/>
            <person name="Niederhuth C.E."/>
            <person name="Umale P."/>
            <person name="Araujo A.C."/>
            <person name="Kozik A."/>
            <person name="Kim K.D."/>
            <person name="Burow M.D."/>
            <person name="Varshney R.K."/>
            <person name="Wang X."/>
            <person name="Zhang X."/>
            <person name="Barkley N."/>
            <person name="Guimaraes P.M."/>
            <person name="Isobe S."/>
            <person name="Guo B."/>
            <person name="Liao B."/>
            <person name="Stalker H.T."/>
            <person name="Schmitz R.J."/>
            <person name="Scheffler B.E."/>
            <person name="Leal-Bertioli S.C."/>
            <person name="Xun X."/>
            <person name="Jackson S.A."/>
            <person name="Michelmore R."/>
            <person name="Ozias-Akins P."/>
        </authorList>
    </citation>
    <scope>NUCLEOTIDE SEQUENCE [LARGE SCALE GENOMIC DNA]</scope>
    <source>
        <strain evidence="4">cv. V14167</strain>
    </source>
</reference>
<feature type="domain" description="WH2" evidence="3">
    <location>
        <begin position="84"/>
        <end position="102"/>
    </location>
</feature>
<keyword evidence="4" id="KW-1185">Reference proteome</keyword>
<dbReference type="InterPro" id="IPR028288">
    <property type="entry name" value="SCAR/WAVE_fam"/>
</dbReference>
<dbReference type="GeneID" id="110276602"/>
<organism evidence="4 5">
    <name type="scientific">Arachis duranensis</name>
    <name type="common">Wild peanut</name>
    <dbReference type="NCBI Taxonomy" id="130453"/>
    <lineage>
        <taxon>Eukaryota</taxon>
        <taxon>Viridiplantae</taxon>
        <taxon>Streptophyta</taxon>
        <taxon>Embryophyta</taxon>
        <taxon>Tracheophyta</taxon>
        <taxon>Spermatophyta</taxon>
        <taxon>Magnoliopsida</taxon>
        <taxon>eudicotyledons</taxon>
        <taxon>Gunneridae</taxon>
        <taxon>Pentapetalae</taxon>
        <taxon>rosids</taxon>
        <taxon>fabids</taxon>
        <taxon>Fabales</taxon>
        <taxon>Fabaceae</taxon>
        <taxon>Papilionoideae</taxon>
        <taxon>50 kb inversion clade</taxon>
        <taxon>dalbergioids sensu lato</taxon>
        <taxon>Dalbergieae</taxon>
        <taxon>Pterocarpus clade</taxon>
        <taxon>Arachis</taxon>
    </lineage>
</organism>
<protein>
    <submittedName>
        <fullName evidence="5">Protein SCAR2-like</fullName>
    </submittedName>
</protein>
<dbReference type="GO" id="GO:0034237">
    <property type="term" value="F:protein kinase A regulatory subunit binding"/>
    <property type="evidence" value="ECO:0007669"/>
    <property type="project" value="TreeGrafter"/>
</dbReference>
<name>A0A6P5N270_ARADU</name>
<sequence>MAPLGIEVGQPNDSLLPSKGGTALPLDKSFQTLEFDNKMPNGKPKNKVVRPESPILDIAAALDRSKLRKVSEQVISPKPPKLDERDSLLEQIRSKSFNLRPAAATRPIMQGPKTNLRVASILEKAN</sequence>
<comment type="similarity">
    <text evidence="1">Belongs to the SCAR/WAVE family.</text>
</comment>
<dbReference type="Proteomes" id="UP000515211">
    <property type="component" value="Chromosome 10"/>
</dbReference>
<dbReference type="PANTHER" id="PTHR12902:SF35">
    <property type="entry name" value="PROTEIN SCAR"/>
    <property type="match status" value="1"/>
</dbReference>
<dbReference type="PROSITE" id="PS51082">
    <property type="entry name" value="WH2"/>
    <property type="match status" value="1"/>
</dbReference>
<dbReference type="GO" id="GO:0071933">
    <property type="term" value="F:Arp2/3 complex binding"/>
    <property type="evidence" value="ECO:0007669"/>
    <property type="project" value="TreeGrafter"/>
</dbReference>
<evidence type="ECO:0000313" key="4">
    <source>
        <dbReference type="Proteomes" id="UP000515211"/>
    </source>
</evidence>
<feature type="region of interest" description="Disordered" evidence="2">
    <location>
        <begin position="1"/>
        <end position="22"/>
    </location>
</feature>
<dbReference type="RefSeq" id="XP_020989158.2">
    <property type="nucleotide sequence ID" value="XM_021133499.2"/>
</dbReference>
<dbReference type="GO" id="GO:0003779">
    <property type="term" value="F:actin binding"/>
    <property type="evidence" value="ECO:0007669"/>
    <property type="project" value="InterPro"/>
</dbReference>
<reference evidence="5" key="2">
    <citation type="submission" date="2025-08" db="UniProtKB">
        <authorList>
            <consortium name="RefSeq"/>
        </authorList>
    </citation>
    <scope>IDENTIFICATION</scope>
    <source>
        <tissue evidence="5">Whole plant</tissue>
    </source>
</reference>
<dbReference type="InterPro" id="IPR003124">
    <property type="entry name" value="WH2_dom"/>
</dbReference>
<proteinExistence type="inferred from homology"/>
<evidence type="ECO:0000313" key="5">
    <source>
        <dbReference type="RefSeq" id="XP_020989158.2"/>
    </source>
</evidence>
<gene>
    <name evidence="5" type="primary">LOC110276602</name>
</gene>
<dbReference type="AlphaFoldDB" id="A0A6P5N270"/>
<evidence type="ECO:0000256" key="2">
    <source>
        <dbReference type="SAM" id="MobiDB-lite"/>
    </source>
</evidence>
<evidence type="ECO:0000259" key="3">
    <source>
        <dbReference type="PROSITE" id="PS51082"/>
    </source>
</evidence>